<dbReference type="GO" id="GO:0005840">
    <property type="term" value="C:ribosome"/>
    <property type="evidence" value="ECO:0007669"/>
    <property type="project" value="UniProtKB-KW"/>
</dbReference>
<evidence type="ECO:0000256" key="2">
    <source>
        <dbReference type="ARBA" id="ARBA00022980"/>
    </source>
</evidence>
<protein>
    <recommendedName>
        <fullName evidence="7">30S ribosomal protein THX</fullName>
    </recommendedName>
</protein>
<evidence type="ECO:0000256" key="4">
    <source>
        <dbReference type="SAM" id="MobiDB-lite"/>
    </source>
</evidence>
<evidence type="ECO:0000256" key="1">
    <source>
        <dbReference type="ARBA" id="ARBA00010834"/>
    </source>
</evidence>
<proteinExistence type="inferred from homology"/>
<dbReference type="KEGG" id="tmb:Thimo_2746"/>
<dbReference type="Proteomes" id="UP000010816">
    <property type="component" value="Chromosome"/>
</dbReference>
<dbReference type="OrthoDB" id="965797at2"/>
<dbReference type="HOGENOM" id="CLU_220507_0_0_6"/>
<gene>
    <name evidence="5" type="ORF">Thimo_2746</name>
</gene>
<keyword evidence="3" id="KW-0687">Ribonucleoprotein</keyword>
<dbReference type="GO" id="GO:1990904">
    <property type="term" value="C:ribonucleoprotein complex"/>
    <property type="evidence" value="ECO:0007669"/>
    <property type="project" value="UniProtKB-KW"/>
</dbReference>
<sequence length="31" mass="3398">MAKSDKRSRRSKITNGSHGRSRPQKGSAKKG</sequence>
<accession>L0GZR2</accession>
<reference evidence="5 6" key="1">
    <citation type="submission" date="2011-09" db="EMBL/GenBank/DDBJ databases">
        <title>Complete sequence of chromosome of Thioflavicoccus mobilis 8321.</title>
        <authorList>
            <consortium name="US DOE Joint Genome Institute"/>
            <person name="Lucas S."/>
            <person name="Han J."/>
            <person name="Lapidus A."/>
            <person name="Cheng J.-F."/>
            <person name="Goodwin L."/>
            <person name="Pitluck S."/>
            <person name="Peters L."/>
            <person name="Ovchinnikova G."/>
            <person name="Lu M."/>
            <person name="Detter J.C."/>
            <person name="Han C."/>
            <person name="Tapia R."/>
            <person name="Land M."/>
            <person name="Hauser L."/>
            <person name="Kyrpides N."/>
            <person name="Ivanova N."/>
            <person name="Pagani I."/>
            <person name="Vogl K."/>
            <person name="Liu Z."/>
            <person name="Imhoff J."/>
            <person name="Thiel V."/>
            <person name="Frigaard N.-U."/>
            <person name="Bryant D."/>
            <person name="Woyke T."/>
        </authorList>
    </citation>
    <scope>NUCLEOTIDE SEQUENCE [LARGE SCALE GENOMIC DNA]</scope>
    <source>
        <strain evidence="5 6">8321</strain>
    </source>
</reference>
<evidence type="ECO:0000313" key="5">
    <source>
        <dbReference type="EMBL" id="AGA91456.1"/>
    </source>
</evidence>
<dbReference type="EMBL" id="CP003051">
    <property type="protein sequence ID" value="AGA91456.1"/>
    <property type="molecule type" value="Genomic_DNA"/>
</dbReference>
<dbReference type="InterPro" id="IPR030826">
    <property type="entry name" value="Ribosomal_bTHX/bTHXc/bTHXm"/>
</dbReference>
<dbReference type="NCBIfam" id="TIGR04560">
    <property type="entry name" value="ribo_THX"/>
    <property type="match status" value="1"/>
</dbReference>
<keyword evidence="2" id="KW-0689">Ribosomal protein</keyword>
<feature type="compositionally biased region" description="Basic residues" evidence="4">
    <location>
        <begin position="1"/>
        <end position="12"/>
    </location>
</feature>
<evidence type="ECO:0008006" key="7">
    <source>
        <dbReference type="Google" id="ProtNLM"/>
    </source>
</evidence>
<feature type="region of interest" description="Disordered" evidence="4">
    <location>
        <begin position="1"/>
        <end position="31"/>
    </location>
</feature>
<comment type="similarity">
    <text evidence="1">Belongs to the bacterial ribosomal protein bTHX family.</text>
</comment>
<evidence type="ECO:0000313" key="6">
    <source>
        <dbReference type="Proteomes" id="UP000010816"/>
    </source>
</evidence>
<organism evidence="5 6">
    <name type="scientific">Thioflavicoccus mobilis 8321</name>
    <dbReference type="NCBI Taxonomy" id="765912"/>
    <lineage>
        <taxon>Bacteria</taxon>
        <taxon>Pseudomonadati</taxon>
        <taxon>Pseudomonadota</taxon>
        <taxon>Gammaproteobacteria</taxon>
        <taxon>Chromatiales</taxon>
        <taxon>Chromatiaceae</taxon>
        <taxon>Thioflavicoccus</taxon>
    </lineage>
</organism>
<name>L0GZR2_9GAMM</name>
<feature type="compositionally biased region" description="Basic residues" evidence="4">
    <location>
        <begin position="19"/>
        <end position="31"/>
    </location>
</feature>
<dbReference type="RefSeq" id="WP_015281588.1">
    <property type="nucleotide sequence ID" value="NC_019940.1"/>
</dbReference>
<dbReference type="AlphaFoldDB" id="L0GZR2"/>
<keyword evidence="6" id="KW-1185">Reference proteome</keyword>
<dbReference type="STRING" id="765912.Thimo_2746"/>
<evidence type="ECO:0000256" key="3">
    <source>
        <dbReference type="ARBA" id="ARBA00023274"/>
    </source>
</evidence>